<feature type="region of interest" description="Disordered" evidence="1">
    <location>
        <begin position="632"/>
        <end position="676"/>
    </location>
</feature>
<sequence length="881" mass="100212">MQKAVLKALNGENSVLSASIATFQTATVGSKTSRGSLNTSAAIRASITLEGLLNTGAAICASTTLEVAEHVASDDLQDEGPHDFNYGAPLDPELDGMTAEFVGPDNKVYRNYHAGLNTRRCDSLGRFLPDDALLPPRVPRSPDDWAPFCNRLEFELAKFLFKCAEMPANQIDMLLEIWSTSLLESDGNPLFTDHTDLYRVIDGMSVGEVKWENFKITFKRKQDGQDRQDKVIELAQGSQDGQDDQDEPKAPLMSDVYDDEMDFVPYWEFDATNDQRHWEDFMLGDWAWDEADKIISDNPLTAGATLVPIILGSDKTTVSIATGQTDYYLLYLSVRNVHNTTRCAHRDAVVLIGFLAMPKTTREHATPETVLFGDQYYQRIIYSLTAYIADYEEQVLLSDIHTELIIKELDPWTLWEVYGIDGDIVPFTSEFPRADIQRMLSPDILHQLIKGGFKDHLKKYWIILIEGRHFKQWTGDDSKALMKVYIAAIEGYVPQEIVHTFHAFLEFCYLIRRNVITESTLTTIEDVLACFHLYREIFRDVIATFSLPRQHSMKHYPHLICQFGAPNGLCSSITESKHIKAVKQPYRHTNRFQALGQMLVINQRLDKFAATRADFERCGMLRGTCMSDVSGTPEQYANETSNVTDHDGLDNQDCEDGADESTASSEEDPDNPISMGMDSNWSITEHTHAKNMRDLATELDKPQLLDILHCFLQLQLHHDDRDPEDVPLDECPFYDGSICVYNSASSMFYAPSDYLGMEYLCAIIHWFDRVGDGLDPNTGMWKVHTRNAQDIAIIHLDTIYCAAQLIPIYWNQDIDPASVKPSQSYDKFHAFYLQLLFMKLLDFNFYFLARCIFLPPDFSLHTLIQNTTLQALEIRKEEEET</sequence>
<dbReference type="EMBL" id="KN822122">
    <property type="protein sequence ID" value="KIM56145.1"/>
    <property type="molecule type" value="Genomic_DNA"/>
</dbReference>
<dbReference type="InterPro" id="IPR041078">
    <property type="entry name" value="Plavaka"/>
</dbReference>
<gene>
    <name evidence="2" type="ORF">SCLCIDRAFT_29851</name>
</gene>
<reference evidence="2 3" key="1">
    <citation type="submission" date="2014-04" db="EMBL/GenBank/DDBJ databases">
        <authorList>
            <consortium name="DOE Joint Genome Institute"/>
            <person name="Kuo A."/>
            <person name="Kohler A."/>
            <person name="Nagy L.G."/>
            <person name="Floudas D."/>
            <person name="Copeland A."/>
            <person name="Barry K.W."/>
            <person name="Cichocki N."/>
            <person name="Veneault-Fourrey C."/>
            <person name="LaButti K."/>
            <person name="Lindquist E.A."/>
            <person name="Lipzen A."/>
            <person name="Lundell T."/>
            <person name="Morin E."/>
            <person name="Murat C."/>
            <person name="Sun H."/>
            <person name="Tunlid A."/>
            <person name="Henrissat B."/>
            <person name="Grigoriev I.V."/>
            <person name="Hibbett D.S."/>
            <person name="Martin F."/>
            <person name="Nordberg H.P."/>
            <person name="Cantor M.N."/>
            <person name="Hua S.X."/>
        </authorList>
    </citation>
    <scope>NUCLEOTIDE SEQUENCE [LARGE SCALE GENOMIC DNA]</scope>
    <source>
        <strain evidence="2 3">Foug A</strain>
    </source>
</reference>
<organism evidence="2 3">
    <name type="scientific">Scleroderma citrinum Foug A</name>
    <dbReference type="NCBI Taxonomy" id="1036808"/>
    <lineage>
        <taxon>Eukaryota</taxon>
        <taxon>Fungi</taxon>
        <taxon>Dikarya</taxon>
        <taxon>Basidiomycota</taxon>
        <taxon>Agaricomycotina</taxon>
        <taxon>Agaricomycetes</taxon>
        <taxon>Agaricomycetidae</taxon>
        <taxon>Boletales</taxon>
        <taxon>Sclerodermatineae</taxon>
        <taxon>Sclerodermataceae</taxon>
        <taxon>Scleroderma</taxon>
    </lineage>
</organism>
<dbReference type="Pfam" id="PF18759">
    <property type="entry name" value="Plavaka"/>
    <property type="match status" value="2"/>
</dbReference>
<feature type="compositionally biased region" description="Polar residues" evidence="1">
    <location>
        <begin position="632"/>
        <end position="643"/>
    </location>
</feature>
<dbReference type="HOGENOM" id="CLU_006344_1_0_1"/>
<keyword evidence="3" id="KW-1185">Reference proteome</keyword>
<evidence type="ECO:0000313" key="2">
    <source>
        <dbReference type="EMBL" id="KIM56145.1"/>
    </source>
</evidence>
<dbReference type="Proteomes" id="UP000053989">
    <property type="component" value="Unassembled WGS sequence"/>
</dbReference>
<name>A0A0C3D5V8_9AGAM</name>
<proteinExistence type="predicted"/>
<protein>
    <submittedName>
        <fullName evidence="2">Uncharacterized protein</fullName>
    </submittedName>
</protein>
<reference evidence="3" key="2">
    <citation type="submission" date="2015-01" db="EMBL/GenBank/DDBJ databases">
        <title>Evolutionary Origins and Diversification of the Mycorrhizal Mutualists.</title>
        <authorList>
            <consortium name="DOE Joint Genome Institute"/>
            <consortium name="Mycorrhizal Genomics Consortium"/>
            <person name="Kohler A."/>
            <person name="Kuo A."/>
            <person name="Nagy L.G."/>
            <person name="Floudas D."/>
            <person name="Copeland A."/>
            <person name="Barry K.W."/>
            <person name="Cichocki N."/>
            <person name="Veneault-Fourrey C."/>
            <person name="LaButti K."/>
            <person name="Lindquist E.A."/>
            <person name="Lipzen A."/>
            <person name="Lundell T."/>
            <person name="Morin E."/>
            <person name="Murat C."/>
            <person name="Riley R."/>
            <person name="Ohm R."/>
            <person name="Sun H."/>
            <person name="Tunlid A."/>
            <person name="Henrissat B."/>
            <person name="Grigoriev I.V."/>
            <person name="Hibbett D.S."/>
            <person name="Martin F."/>
        </authorList>
    </citation>
    <scope>NUCLEOTIDE SEQUENCE [LARGE SCALE GENOMIC DNA]</scope>
    <source>
        <strain evidence="3">Foug A</strain>
    </source>
</reference>
<dbReference type="AlphaFoldDB" id="A0A0C3D5V8"/>
<dbReference type="STRING" id="1036808.A0A0C3D5V8"/>
<evidence type="ECO:0000256" key="1">
    <source>
        <dbReference type="SAM" id="MobiDB-lite"/>
    </source>
</evidence>
<accession>A0A0C3D5V8</accession>
<evidence type="ECO:0000313" key="3">
    <source>
        <dbReference type="Proteomes" id="UP000053989"/>
    </source>
</evidence>
<dbReference type="OrthoDB" id="2699914at2759"/>
<feature type="compositionally biased region" description="Acidic residues" evidence="1">
    <location>
        <begin position="650"/>
        <end position="670"/>
    </location>
</feature>
<dbReference type="InParanoid" id="A0A0C3D5V8"/>